<evidence type="ECO:0000256" key="1">
    <source>
        <dbReference type="ARBA" id="ARBA00023015"/>
    </source>
</evidence>
<dbReference type="InterPro" id="IPR053721">
    <property type="entry name" value="Fimbrial_Adhesin_Reg"/>
</dbReference>
<dbReference type="RefSeq" id="WP_076466220.1">
    <property type="nucleotide sequence ID" value="NZ_FTMN01000014.1"/>
</dbReference>
<proteinExistence type="predicted"/>
<dbReference type="EMBL" id="FTMN01000014">
    <property type="protein sequence ID" value="SIR01461.1"/>
    <property type="molecule type" value="Genomic_DNA"/>
</dbReference>
<dbReference type="AlphaFoldDB" id="A0A1N6XGV2"/>
<reference evidence="3 4" key="1">
    <citation type="submission" date="2017-01" db="EMBL/GenBank/DDBJ databases">
        <authorList>
            <person name="Mah S.A."/>
            <person name="Swanson W.J."/>
            <person name="Moy G.W."/>
            <person name="Vacquier V.D."/>
        </authorList>
    </citation>
    <scope>NUCLEOTIDE SEQUENCE [LARGE SCALE GENOMIC DNA]</scope>
    <source>
        <strain evidence="3 4">DSM 7027</strain>
    </source>
</reference>
<keyword evidence="4" id="KW-1185">Reference proteome</keyword>
<gene>
    <name evidence="3" type="ORF">SAMN05421647_11416</name>
</gene>
<protein>
    <submittedName>
        <fullName evidence="3">Uncharacterized protein</fullName>
    </submittedName>
</protein>
<evidence type="ECO:0000313" key="4">
    <source>
        <dbReference type="Proteomes" id="UP000186895"/>
    </source>
</evidence>
<sequence length="83" mass="9456">MLSKGKEDPEYIDILIKMAKQDTRSKPVFDAAKEYLTIGTRQRELEIKYNVQQCAISSKVTRLRELDVLVKAAVSVLNTPEET</sequence>
<name>A0A1N6XGV2_9GAMM</name>
<dbReference type="Proteomes" id="UP000186895">
    <property type="component" value="Unassembled WGS sequence"/>
</dbReference>
<keyword evidence="1" id="KW-0805">Transcription regulation</keyword>
<keyword evidence="2" id="KW-0804">Transcription</keyword>
<organism evidence="3 4">
    <name type="scientific">Marinobacterium stanieri</name>
    <dbReference type="NCBI Taxonomy" id="49186"/>
    <lineage>
        <taxon>Bacteria</taxon>
        <taxon>Pseudomonadati</taxon>
        <taxon>Pseudomonadota</taxon>
        <taxon>Gammaproteobacteria</taxon>
        <taxon>Oceanospirillales</taxon>
        <taxon>Oceanospirillaceae</taxon>
        <taxon>Marinobacterium</taxon>
    </lineage>
</organism>
<accession>A0A1N6XGV2</accession>
<evidence type="ECO:0000256" key="2">
    <source>
        <dbReference type="ARBA" id="ARBA00023163"/>
    </source>
</evidence>
<dbReference type="Gene3D" id="1.10.10.2690">
    <property type="match status" value="1"/>
</dbReference>
<evidence type="ECO:0000313" key="3">
    <source>
        <dbReference type="EMBL" id="SIR01461.1"/>
    </source>
</evidence>